<organism evidence="9 10">
    <name type="scientific">Fibrisoma montanum</name>
    <dbReference type="NCBI Taxonomy" id="2305895"/>
    <lineage>
        <taxon>Bacteria</taxon>
        <taxon>Pseudomonadati</taxon>
        <taxon>Bacteroidota</taxon>
        <taxon>Cytophagia</taxon>
        <taxon>Cytophagales</taxon>
        <taxon>Spirosomataceae</taxon>
        <taxon>Fibrisoma</taxon>
    </lineage>
</organism>
<comment type="function">
    <text evidence="6">This enzyme catalyzes the hydrolysis of the N-terminal peptide bond of an N-acetylated peptide to generate an N-acetylated amino acid and a peptide with a free N-terminus. It preferentially cleaves off Ac-Ala, Ac-Met and Ac-Ser. Also, involved in the degradation of oxidized and glycated proteins.</text>
</comment>
<dbReference type="Gene3D" id="2.120.10.30">
    <property type="entry name" value="TolB, C-terminal domain"/>
    <property type="match status" value="2"/>
</dbReference>
<evidence type="ECO:0000256" key="1">
    <source>
        <dbReference type="ARBA" id="ARBA00022801"/>
    </source>
</evidence>
<dbReference type="EMBL" id="QXED01000002">
    <property type="protein sequence ID" value="RIV25158.1"/>
    <property type="molecule type" value="Genomic_DNA"/>
</dbReference>
<proteinExistence type="predicted"/>
<evidence type="ECO:0000259" key="7">
    <source>
        <dbReference type="Pfam" id="PF00326"/>
    </source>
</evidence>
<reference evidence="9 10" key="1">
    <citation type="submission" date="2018-08" db="EMBL/GenBank/DDBJ databases">
        <title>Fibrisoma montanum sp. nov., isolated from Danxia mountain soil.</title>
        <authorList>
            <person name="Huang Y."/>
        </authorList>
    </citation>
    <scope>NUCLEOTIDE SEQUENCE [LARGE SCALE GENOMIC DNA]</scope>
    <source>
        <strain evidence="9 10">HYT19</strain>
    </source>
</reference>
<accession>A0A418MED3</accession>
<dbReference type="InterPro" id="IPR011659">
    <property type="entry name" value="WD40"/>
</dbReference>
<dbReference type="InterPro" id="IPR029058">
    <property type="entry name" value="AB_hydrolase_fold"/>
</dbReference>
<dbReference type="Pfam" id="PF07676">
    <property type="entry name" value="PD40"/>
    <property type="match status" value="2"/>
</dbReference>
<dbReference type="GO" id="GO:0006508">
    <property type="term" value="P:proteolysis"/>
    <property type="evidence" value="ECO:0007669"/>
    <property type="project" value="InterPro"/>
</dbReference>
<evidence type="ECO:0000313" key="10">
    <source>
        <dbReference type="Proteomes" id="UP000283523"/>
    </source>
</evidence>
<gene>
    <name evidence="9" type="ORF">DYU11_07540</name>
</gene>
<dbReference type="Proteomes" id="UP000283523">
    <property type="component" value="Unassembled WGS sequence"/>
</dbReference>
<dbReference type="PANTHER" id="PTHR42776:SF27">
    <property type="entry name" value="DIPEPTIDYL PEPTIDASE FAMILY MEMBER 6"/>
    <property type="match status" value="1"/>
</dbReference>
<dbReference type="PROSITE" id="PS00708">
    <property type="entry name" value="PRO_ENDOPEP_SER"/>
    <property type="match status" value="1"/>
</dbReference>
<evidence type="ECO:0000256" key="6">
    <source>
        <dbReference type="ARBA" id="ARBA00045885"/>
    </source>
</evidence>
<keyword evidence="10" id="KW-1185">Reference proteome</keyword>
<dbReference type="Pfam" id="PF00326">
    <property type="entry name" value="Peptidase_S9"/>
    <property type="match status" value="1"/>
</dbReference>
<dbReference type="InterPro" id="IPR011042">
    <property type="entry name" value="6-blade_b-propeller_TolB-like"/>
</dbReference>
<feature type="domain" description="Dipeptidylpeptidase IV N-terminal" evidence="8">
    <location>
        <begin position="295"/>
        <end position="411"/>
    </location>
</feature>
<dbReference type="Gene3D" id="3.40.50.1820">
    <property type="entry name" value="alpha/beta hydrolase"/>
    <property type="match status" value="1"/>
</dbReference>
<name>A0A418MED3_9BACT</name>
<keyword evidence="2" id="KW-0645">Protease</keyword>
<feature type="domain" description="Peptidase S9 prolyl oligopeptidase catalytic" evidence="7">
    <location>
        <begin position="527"/>
        <end position="725"/>
    </location>
</feature>
<dbReference type="InterPro" id="IPR002471">
    <property type="entry name" value="Pept_S9_AS"/>
</dbReference>
<evidence type="ECO:0000256" key="3">
    <source>
        <dbReference type="ARBA" id="ARBA00022990"/>
    </source>
</evidence>
<evidence type="ECO:0000256" key="4">
    <source>
        <dbReference type="ARBA" id="ARBA00032284"/>
    </source>
</evidence>
<comment type="caution">
    <text evidence="9">The sequence shown here is derived from an EMBL/GenBank/DDBJ whole genome shotgun (WGS) entry which is preliminary data.</text>
</comment>
<evidence type="ECO:0000259" key="8">
    <source>
        <dbReference type="Pfam" id="PF00930"/>
    </source>
</evidence>
<evidence type="ECO:0000256" key="5">
    <source>
        <dbReference type="ARBA" id="ARBA00032596"/>
    </source>
</evidence>
<dbReference type="Pfam" id="PF00930">
    <property type="entry name" value="DPPIV_N"/>
    <property type="match status" value="1"/>
</dbReference>
<keyword evidence="1" id="KW-0378">Hydrolase</keyword>
<dbReference type="SUPFAM" id="SSF82171">
    <property type="entry name" value="DPP6 N-terminal domain-like"/>
    <property type="match status" value="1"/>
</dbReference>
<dbReference type="SUPFAM" id="SSF53474">
    <property type="entry name" value="alpha/beta-Hydrolases"/>
    <property type="match status" value="1"/>
</dbReference>
<evidence type="ECO:0000313" key="9">
    <source>
        <dbReference type="EMBL" id="RIV25158.1"/>
    </source>
</evidence>
<keyword evidence="2" id="KW-0720">Serine protease</keyword>
<protein>
    <recommendedName>
        <fullName evidence="5">Acyl-peptide hydrolase</fullName>
    </recommendedName>
    <alternativeName>
        <fullName evidence="4">Acylaminoacyl-peptidase</fullName>
    </alternativeName>
</protein>
<dbReference type="GO" id="GO:0004252">
    <property type="term" value="F:serine-type endopeptidase activity"/>
    <property type="evidence" value="ECO:0007669"/>
    <property type="project" value="InterPro"/>
</dbReference>
<sequence>MVGLFCGKTRNLSRLQGSSFRLMKLLLIGWLTVCLGGPAFSQSGSGPSRYSIEDVLSAPYCAGLVGEPQAGRIAWVSAQEGIRTVFVHNVRSGQTTALTNYQTDDGQDISDLHISADGRWLAFVRGGAKNSEGVSPNPTSSPAGAEQAVYLLPTDGSRAPVRVSPGNQPVFSPTGKRLLFVQGGQVYLAEIPGLSADKPVNAPVRLFTARGSQSDVTWSPDGGRVLFSSVRGYHNFIGVYDLSRKVITWLAPGVDRDQSPVWSPDGSQVAFIRVPGKKHGEMENVQGGHRFAIWVADVATGEGRTLWQSPADDGGFAQDYPAEPLRWTASNKLLFFSEHEGWMHLYALSPTGGKLTDMTPGAAEAEETAVPADGRYVYYSTNLNDIDRRHIWRVALTDAGPVTPEPLTTGTGIETDPVVVGDQLFYRSASWNRSTGIAKRRVGDSSQTLLFPAEPAPRFPTMALTEPKQIVFKAADGVEVHAQLFLPNSTSQTPRPALVFMHGGPMRQMLLGWHYRGSYYANAYAMNQYLASQGYVVLSVNYRAGIGYGRAFRRADRQGPRGASEYQDILAAAKYLQSRPDVNPLKIGLWGGSYGGYLTALGLARNSDLFACGVDIHGVHDWAWRGNHFSPGGGWAIGEAEAKVAFESSPAFNLDFWRSPCLFVHADDDRNVTFAETVDLVQKLRDKGVPTEVLIFPDDVHSFLLHKNWVRTYQALDVFFRKHLMSQPEKPLTSEK</sequence>
<evidence type="ECO:0000256" key="2">
    <source>
        <dbReference type="ARBA" id="ARBA00022825"/>
    </source>
</evidence>
<dbReference type="PANTHER" id="PTHR42776">
    <property type="entry name" value="SERINE PEPTIDASE S9 FAMILY MEMBER"/>
    <property type="match status" value="1"/>
</dbReference>
<dbReference type="InterPro" id="IPR002469">
    <property type="entry name" value="Peptidase_S9B_N"/>
</dbReference>
<dbReference type="InterPro" id="IPR001375">
    <property type="entry name" value="Peptidase_S9_cat"/>
</dbReference>
<dbReference type="AlphaFoldDB" id="A0A418MED3"/>
<keyword evidence="3" id="KW-0007">Acetylation</keyword>